<comment type="similarity">
    <text evidence="3">Belongs to the DapA family.</text>
</comment>
<evidence type="ECO:0000256" key="3">
    <source>
        <dbReference type="PIRNR" id="PIRNR001365"/>
    </source>
</evidence>
<dbReference type="Proteomes" id="UP001596109">
    <property type="component" value="Unassembled WGS sequence"/>
</dbReference>
<dbReference type="Gene3D" id="3.20.20.70">
    <property type="entry name" value="Aldolase class I"/>
    <property type="match status" value="1"/>
</dbReference>
<dbReference type="RefSeq" id="WP_381429434.1">
    <property type="nucleotide sequence ID" value="NZ_JBHSNO010000001.1"/>
</dbReference>
<evidence type="ECO:0000256" key="2">
    <source>
        <dbReference type="ARBA" id="ARBA00023270"/>
    </source>
</evidence>
<keyword evidence="2" id="KW-0704">Schiff base</keyword>
<accession>A0ABW0TDH9</accession>
<proteinExistence type="inferred from homology"/>
<sequence length="287" mass="32624">MLEDKKDRGDNKMLIEAVHIAVPTAFFEDESLNIQGTISHIRDLYEQGVKSVLVSGTTGEQHSLNLQEKMELINSLELEEDLTNNIEIIFGIASIRQKEAEALAEKIRHTKIAGVMLGYPPYIIPSQEEALAYTKRIIQHSNKPTILYNNPRRTGFDLSEKSIIQLSEIDVVIGIKDAGNKEKLERIKKRMDRNDFYFYAGGEVDIEEKVSYGYNRLSSIAGNISPIEIRNWFQKIMMKQKVSEQESEKIKIIMEQIYQGNAIVNLKKIINHNGIPMGICRSPMGNA</sequence>
<dbReference type="InterPro" id="IPR013785">
    <property type="entry name" value="Aldolase_TIM"/>
</dbReference>
<keyword evidence="1 3" id="KW-0456">Lyase</keyword>
<organism evidence="4 5">
    <name type="scientific">Sporosarcina soli</name>
    <dbReference type="NCBI Taxonomy" id="334736"/>
    <lineage>
        <taxon>Bacteria</taxon>
        <taxon>Bacillati</taxon>
        <taxon>Bacillota</taxon>
        <taxon>Bacilli</taxon>
        <taxon>Bacillales</taxon>
        <taxon>Caryophanaceae</taxon>
        <taxon>Sporosarcina</taxon>
    </lineage>
</organism>
<dbReference type="PROSITE" id="PS00666">
    <property type="entry name" value="DHDPS_2"/>
    <property type="match status" value="1"/>
</dbReference>
<evidence type="ECO:0000313" key="5">
    <source>
        <dbReference type="Proteomes" id="UP001596109"/>
    </source>
</evidence>
<gene>
    <name evidence="4" type="ORF">ACFPRA_00725</name>
</gene>
<dbReference type="PIRSF" id="PIRSF001365">
    <property type="entry name" value="DHDPS"/>
    <property type="match status" value="1"/>
</dbReference>
<dbReference type="PANTHER" id="PTHR42849">
    <property type="entry name" value="N-ACETYLNEURAMINATE LYASE"/>
    <property type="match status" value="1"/>
</dbReference>
<dbReference type="SUPFAM" id="SSF51569">
    <property type="entry name" value="Aldolase"/>
    <property type="match status" value="1"/>
</dbReference>
<dbReference type="CDD" id="cd00408">
    <property type="entry name" value="DHDPS-like"/>
    <property type="match status" value="1"/>
</dbReference>
<reference evidence="5" key="1">
    <citation type="journal article" date="2019" name="Int. J. Syst. Evol. Microbiol.">
        <title>The Global Catalogue of Microorganisms (GCM) 10K type strain sequencing project: providing services to taxonomists for standard genome sequencing and annotation.</title>
        <authorList>
            <consortium name="The Broad Institute Genomics Platform"/>
            <consortium name="The Broad Institute Genome Sequencing Center for Infectious Disease"/>
            <person name="Wu L."/>
            <person name="Ma J."/>
        </authorList>
    </citation>
    <scope>NUCLEOTIDE SEQUENCE [LARGE SCALE GENOMIC DNA]</scope>
    <source>
        <strain evidence="5">CGMCC 4.1434</strain>
    </source>
</reference>
<dbReference type="EMBL" id="JBHSNO010000001">
    <property type="protein sequence ID" value="MFC5587431.1"/>
    <property type="molecule type" value="Genomic_DNA"/>
</dbReference>
<protein>
    <submittedName>
        <fullName evidence="4">Dihydrodipicolinate synthase family protein</fullName>
    </submittedName>
</protein>
<dbReference type="PRINTS" id="PR00146">
    <property type="entry name" value="DHPICSNTHASE"/>
</dbReference>
<dbReference type="InterPro" id="IPR020625">
    <property type="entry name" value="Schiff_base-form_aldolases_AS"/>
</dbReference>
<name>A0ABW0TDH9_9BACL</name>
<evidence type="ECO:0000313" key="4">
    <source>
        <dbReference type="EMBL" id="MFC5587431.1"/>
    </source>
</evidence>
<comment type="caution">
    <text evidence="4">The sequence shown here is derived from an EMBL/GenBank/DDBJ whole genome shotgun (WGS) entry which is preliminary data.</text>
</comment>
<evidence type="ECO:0000256" key="1">
    <source>
        <dbReference type="ARBA" id="ARBA00023239"/>
    </source>
</evidence>
<dbReference type="Pfam" id="PF00701">
    <property type="entry name" value="DHDPS"/>
    <property type="match status" value="1"/>
</dbReference>
<dbReference type="SMART" id="SM01130">
    <property type="entry name" value="DHDPS"/>
    <property type="match status" value="1"/>
</dbReference>
<dbReference type="PANTHER" id="PTHR42849:SF1">
    <property type="entry name" value="N-ACETYLNEURAMINATE LYASE"/>
    <property type="match status" value="1"/>
</dbReference>
<keyword evidence="5" id="KW-1185">Reference proteome</keyword>
<dbReference type="InterPro" id="IPR002220">
    <property type="entry name" value="DapA-like"/>
</dbReference>